<feature type="domain" description="Major facilitator superfamily (MFS) profile" evidence="7">
    <location>
        <begin position="20"/>
        <end position="392"/>
    </location>
</feature>
<feature type="transmembrane region" description="Helical" evidence="6">
    <location>
        <begin position="335"/>
        <end position="356"/>
    </location>
</feature>
<dbReference type="InterPro" id="IPR036259">
    <property type="entry name" value="MFS_trans_sf"/>
</dbReference>
<accession>A0ABW1QS88</accession>
<keyword evidence="9" id="KW-1185">Reference proteome</keyword>
<dbReference type="Pfam" id="PF07690">
    <property type="entry name" value="MFS_1"/>
    <property type="match status" value="1"/>
</dbReference>
<evidence type="ECO:0000256" key="6">
    <source>
        <dbReference type="SAM" id="Phobius"/>
    </source>
</evidence>
<feature type="transmembrane region" description="Helical" evidence="6">
    <location>
        <begin position="276"/>
        <end position="296"/>
    </location>
</feature>
<feature type="transmembrane region" description="Helical" evidence="6">
    <location>
        <begin position="249"/>
        <end position="269"/>
    </location>
</feature>
<dbReference type="Gene3D" id="1.20.1250.20">
    <property type="entry name" value="MFS general substrate transporter like domains"/>
    <property type="match status" value="1"/>
</dbReference>
<keyword evidence="4 6" id="KW-1133">Transmembrane helix</keyword>
<dbReference type="InterPro" id="IPR011701">
    <property type="entry name" value="MFS"/>
</dbReference>
<evidence type="ECO:0000256" key="4">
    <source>
        <dbReference type="ARBA" id="ARBA00022989"/>
    </source>
</evidence>
<proteinExistence type="predicted"/>
<dbReference type="InterPro" id="IPR050189">
    <property type="entry name" value="MFS_Efflux_Transporters"/>
</dbReference>
<dbReference type="Proteomes" id="UP001596098">
    <property type="component" value="Unassembled WGS sequence"/>
</dbReference>
<dbReference type="PANTHER" id="PTHR43124:SF3">
    <property type="entry name" value="CHLORAMPHENICOL EFFLUX PUMP RV0191"/>
    <property type="match status" value="1"/>
</dbReference>
<feature type="transmembrane region" description="Helical" evidence="6">
    <location>
        <begin position="215"/>
        <end position="237"/>
    </location>
</feature>
<dbReference type="PROSITE" id="PS50850">
    <property type="entry name" value="MFS"/>
    <property type="match status" value="1"/>
</dbReference>
<organism evidence="8 9">
    <name type="scientific">Nocardioides yefusunii</name>
    <dbReference type="NCBI Taxonomy" id="2500546"/>
    <lineage>
        <taxon>Bacteria</taxon>
        <taxon>Bacillati</taxon>
        <taxon>Actinomycetota</taxon>
        <taxon>Actinomycetes</taxon>
        <taxon>Propionibacteriales</taxon>
        <taxon>Nocardioidaceae</taxon>
        <taxon>Nocardioides</taxon>
    </lineage>
</organism>
<feature type="transmembrane region" description="Helical" evidence="6">
    <location>
        <begin position="172"/>
        <end position="194"/>
    </location>
</feature>
<name>A0ABW1QS88_9ACTN</name>
<dbReference type="RefSeq" id="WP_128220559.1">
    <property type="nucleotide sequence ID" value="NZ_CP034929.1"/>
</dbReference>
<evidence type="ECO:0000256" key="2">
    <source>
        <dbReference type="ARBA" id="ARBA00022475"/>
    </source>
</evidence>
<feature type="transmembrane region" description="Helical" evidence="6">
    <location>
        <begin position="302"/>
        <end position="323"/>
    </location>
</feature>
<reference evidence="9" key="1">
    <citation type="journal article" date="2019" name="Int. J. Syst. Evol. Microbiol.">
        <title>The Global Catalogue of Microorganisms (GCM) 10K type strain sequencing project: providing services to taxonomists for standard genome sequencing and annotation.</title>
        <authorList>
            <consortium name="The Broad Institute Genomics Platform"/>
            <consortium name="The Broad Institute Genome Sequencing Center for Infectious Disease"/>
            <person name="Wu L."/>
            <person name="Ma J."/>
        </authorList>
    </citation>
    <scope>NUCLEOTIDE SEQUENCE [LARGE SCALE GENOMIC DNA]</scope>
    <source>
        <strain evidence="9">DFY28</strain>
    </source>
</reference>
<dbReference type="SUPFAM" id="SSF103473">
    <property type="entry name" value="MFS general substrate transporter"/>
    <property type="match status" value="1"/>
</dbReference>
<feature type="transmembrane region" description="Helical" evidence="6">
    <location>
        <begin position="111"/>
        <end position="133"/>
    </location>
</feature>
<dbReference type="PANTHER" id="PTHR43124">
    <property type="entry name" value="PURINE EFFLUX PUMP PBUE"/>
    <property type="match status" value="1"/>
</dbReference>
<evidence type="ECO:0000256" key="5">
    <source>
        <dbReference type="ARBA" id="ARBA00023136"/>
    </source>
</evidence>
<feature type="transmembrane region" description="Helical" evidence="6">
    <location>
        <begin position="86"/>
        <end position="105"/>
    </location>
</feature>
<comment type="subcellular location">
    <subcellularLocation>
        <location evidence="1">Cell membrane</location>
        <topology evidence="1">Multi-pass membrane protein</topology>
    </subcellularLocation>
</comment>
<feature type="transmembrane region" description="Helical" evidence="6">
    <location>
        <begin position="145"/>
        <end position="166"/>
    </location>
</feature>
<dbReference type="EMBL" id="JBHSQI010000001">
    <property type="protein sequence ID" value="MFC6152351.1"/>
    <property type="molecule type" value="Genomic_DNA"/>
</dbReference>
<keyword evidence="3 6" id="KW-0812">Transmembrane</keyword>
<evidence type="ECO:0000259" key="7">
    <source>
        <dbReference type="PROSITE" id="PS50850"/>
    </source>
</evidence>
<evidence type="ECO:0000313" key="8">
    <source>
        <dbReference type="EMBL" id="MFC6152351.1"/>
    </source>
</evidence>
<gene>
    <name evidence="8" type="ORF">ACFPWU_01565</name>
</gene>
<dbReference type="InterPro" id="IPR020846">
    <property type="entry name" value="MFS_dom"/>
</dbReference>
<sequence length="396" mass="40544">MTLPPTVPAPPPASDAPLPHRRALHVAAAISTYDRFVVIPLLVILATAFDRPVAELLVLAVGHQIAYGVGQPLWGALSDRFGRVRVIRFALIAGALAAIGSAASVGVEMLLVLRILAGGLFGAVVPTVMAYVADKAPAERRRSELSGLMRSIAVGTGSATAVSGLIGQYVGWRAAFVVPAVLALGAAWALRNVTPPATRNVVSLRQSLPGLRKPAVLLVLALVLVEGALVLGGLQLLPTALQDTGRGAALSGLVAALFGVAVVLVAGIVSRLGSHVPLSTTATIGAVALFLAGVVLTMTISTLTVAIAAVLLAVTWAFLHNALQTWVSEIDVPGRGLVVSCFAGCLFLGSALGAWLAQGLVETGEWRLLFAVGAVASAVLGLVTVACRLRVEAKAR</sequence>
<evidence type="ECO:0000256" key="3">
    <source>
        <dbReference type="ARBA" id="ARBA00022692"/>
    </source>
</evidence>
<protein>
    <submittedName>
        <fullName evidence="8">MFS transporter</fullName>
    </submittedName>
</protein>
<comment type="caution">
    <text evidence="8">The sequence shown here is derived from an EMBL/GenBank/DDBJ whole genome shotgun (WGS) entry which is preliminary data.</text>
</comment>
<feature type="transmembrane region" description="Helical" evidence="6">
    <location>
        <begin position="368"/>
        <end position="389"/>
    </location>
</feature>
<keyword evidence="5 6" id="KW-0472">Membrane</keyword>
<evidence type="ECO:0000256" key="1">
    <source>
        <dbReference type="ARBA" id="ARBA00004651"/>
    </source>
</evidence>
<keyword evidence="2" id="KW-1003">Cell membrane</keyword>
<evidence type="ECO:0000313" key="9">
    <source>
        <dbReference type="Proteomes" id="UP001596098"/>
    </source>
</evidence>